<name>A0A381Z013_9ZZZZ</name>
<accession>A0A381Z013</accession>
<reference evidence="1" key="1">
    <citation type="submission" date="2018-05" db="EMBL/GenBank/DDBJ databases">
        <authorList>
            <person name="Lanie J.A."/>
            <person name="Ng W.-L."/>
            <person name="Kazmierczak K.M."/>
            <person name="Andrzejewski T.M."/>
            <person name="Davidsen T.M."/>
            <person name="Wayne K.J."/>
            <person name="Tettelin H."/>
            <person name="Glass J.I."/>
            <person name="Rusch D."/>
            <person name="Podicherti R."/>
            <person name="Tsui H.-C.T."/>
            <person name="Winkler M.E."/>
        </authorList>
    </citation>
    <scope>NUCLEOTIDE SEQUENCE</scope>
</reference>
<protein>
    <submittedName>
        <fullName evidence="1">Uncharacterized protein</fullName>
    </submittedName>
</protein>
<evidence type="ECO:0000313" key="1">
    <source>
        <dbReference type="EMBL" id="SVA82529.1"/>
    </source>
</evidence>
<dbReference type="AlphaFoldDB" id="A0A381Z013"/>
<dbReference type="EMBL" id="UINC01019486">
    <property type="protein sequence ID" value="SVA82529.1"/>
    <property type="molecule type" value="Genomic_DNA"/>
</dbReference>
<gene>
    <name evidence="1" type="ORF">METZ01_LOCUS135383</name>
</gene>
<organism evidence="1">
    <name type="scientific">marine metagenome</name>
    <dbReference type="NCBI Taxonomy" id="408172"/>
    <lineage>
        <taxon>unclassified sequences</taxon>
        <taxon>metagenomes</taxon>
        <taxon>ecological metagenomes</taxon>
    </lineage>
</organism>
<sequence>MFFFINKKYIYLLAFFTVLSGQDKNNKSYFQSDQFVLGGFMNANDGGLDFEVLANVESRYGVYGNIWLSQIDYYSNTDIQSNISLGLNKKFHNDFSLDLGCTYNHSISEDSEQVPELYFGTDINNISVWTYIGNNGISFESWYKPDIDELNKSNLDLLLYGFIEKNGYDLSINISNQLTKQLIAGVMLGYEKYSENNDITFKKNNKTKSFTVRNDYSGLSSMIYLGFLLIH</sequence>
<proteinExistence type="predicted"/>